<dbReference type="EMBL" id="GBXM01075300">
    <property type="protein sequence ID" value="JAH33277.1"/>
    <property type="molecule type" value="Transcribed_RNA"/>
</dbReference>
<name>A0A0E9RWR7_ANGAN</name>
<evidence type="ECO:0000313" key="1">
    <source>
        <dbReference type="EMBL" id="JAH33277.1"/>
    </source>
</evidence>
<protein>
    <submittedName>
        <fullName evidence="1">Uncharacterized protein</fullName>
    </submittedName>
</protein>
<accession>A0A0E9RWR7</accession>
<dbReference type="AlphaFoldDB" id="A0A0E9RWR7"/>
<proteinExistence type="predicted"/>
<sequence length="50" mass="5550">MDTFPPPTPGCIFQNCVVGGAKLKQRAQLLFNSVRGTQYFENKVLFCGEV</sequence>
<reference evidence="1" key="1">
    <citation type="submission" date="2014-11" db="EMBL/GenBank/DDBJ databases">
        <authorList>
            <person name="Amaro Gonzalez C."/>
        </authorList>
    </citation>
    <scope>NUCLEOTIDE SEQUENCE</scope>
</reference>
<reference evidence="1" key="2">
    <citation type="journal article" date="2015" name="Fish Shellfish Immunol.">
        <title>Early steps in the European eel (Anguilla anguilla)-Vibrio vulnificus interaction in the gills: Role of the RtxA13 toxin.</title>
        <authorList>
            <person name="Callol A."/>
            <person name="Pajuelo D."/>
            <person name="Ebbesson L."/>
            <person name="Teles M."/>
            <person name="MacKenzie S."/>
            <person name="Amaro C."/>
        </authorList>
    </citation>
    <scope>NUCLEOTIDE SEQUENCE</scope>
</reference>
<organism evidence="1">
    <name type="scientific">Anguilla anguilla</name>
    <name type="common">European freshwater eel</name>
    <name type="synonym">Muraena anguilla</name>
    <dbReference type="NCBI Taxonomy" id="7936"/>
    <lineage>
        <taxon>Eukaryota</taxon>
        <taxon>Metazoa</taxon>
        <taxon>Chordata</taxon>
        <taxon>Craniata</taxon>
        <taxon>Vertebrata</taxon>
        <taxon>Euteleostomi</taxon>
        <taxon>Actinopterygii</taxon>
        <taxon>Neopterygii</taxon>
        <taxon>Teleostei</taxon>
        <taxon>Anguilliformes</taxon>
        <taxon>Anguillidae</taxon>
        <taxon>Anguilla</taxon>
    </lineage>
</organism>